<evidence type="ECO:0000256" key="5">
    <source>
        <dbReference type="ARBA" id="ARBA00023209"/>
    </source>
</evidence>
<dbReference type="PANTHER" id="PTHR42685:SF18">
    <property type="entry name" value="DIGERANYLGERANYLGLYCEROPHOSPHOLIPID REDUCTASE"/>
    <property type="match status" value="1"/>
</dbReference>
<evidence type="ECO:0000256" key="3">
    <source>
        <dbReference type="ARBA" id="ARBA00023002"/>
    </source>
</evidence>
<sequence length="415" mass="45306">VGEAVSMCDVLVIGAGPGGGNAALQCARQGLSTMLIEDHSAIGTPVHCGECISDLACDNLNLDLPEHVISKRVHGIRVIFPDGTEKCLTEEGYVLEKHLFERWIAEKAVEAGASMHLSHKLSSMDRVEEDGRFVGWKCDGKGEQFPIQAKVVIDASGVAAVCSKVVNIDEDTPLNTMGKVVAGMQYELLEVPTDGYLDFYIWPKYAEKGYLWMIPKCDGRANVGLVTEDRPRTKKALDEFIGITHFKELEQVPPPWKEKGNPAFGGTIPISGPFENTHYDGLMLIGDAAGFTSPLFEGGSHLALKSAVYAAETAAAAIAEDDVSAERLAIYAKLWKDEFPPYDKILRGKNALFDLTDDEMSVMARCFPDEMSDMGASGKAMVGLRLLSRRPGLYLKKVVPAMLAFGYSRAKYYGW</sequence>
<feature type="domain" description="Digeranylgeranylglycerophospholipid reductase catalytic" evidence="7">
    <location>
        <begin position="183"/>
        <end position="242"/>
    </location>
</feature>
<evidence type="ECO:0000313" key="8">
    <source>
        <dbReference type="EMBL" id="SVA43427.1"/>
    </source>
</evidence>
<keyword evidence="5" id="KW-0594">Phospholipid biosynthesis</keyword>
<dbReference type="GO" id="GO:0016628">
    <property type="term" value="F:oxidoreductase activity, acting on the CH-CH group of donors, NAD or NADP as acceptor"/>
    <property type="evidence" value="ECO:0007669"/>
    <property type="project" value="InterPro"/>
</dbReference>
<gene>
    <name evidence="8" type="ORF">METZ01_LOCUS96281</name>
</gene>
<organism evidence="8">
    <name type="scientific">marine metagenome</name>
    <dbReference type="NCBI Taxonomy" id="408172"/>
    <lineage>
        <taxon>unclassified sequences</taxon>
        <taxon>metagenomes</taxon>
        <taxon>ecological metagenomes</taxon>
    </lineage>
</organism>
<evidence type="ECO:0000256" key="6">
    <source>
        <dbReference type="ARBA" id="ARBA00023264"/>
    </source>
</evidence>
<dbReference type="InterPro" id="IPR036188">
    <property type="entry name" value="FAD/NAD-bd_sf"/>
</dbReference>
<dbReference type="InterPro" id="IPR050407">
    <property type="entry name" value="Geranylgeranyl_reductase"/>
</dbReference>
<dbReference type="Pfam" id="PF12831">
    <property type="entry name" value="FAD_oxidored"/>
    <property type="match status" value="1"/>
</dbReference>
<dbReference type="InterPro" id="IPR054715">
    <property type="entry name" value="GGR_cat"/>
</dbReference>
<dbReference type="PANTHER" id="PTHR42685">
    <property type="entry name" value="GERANYLGERANYL DIPHOSPHATE REDUCTASE"/>
    <property type="match status" value="1"/>
</dbReference>
<dbReference type="Pfam" id="PF22578">
    <property type="entry name" value="GGR_cat"/>
    <property type="match status" value="1"/>
</dbReference>
<protein>
    <recommendedName>
        <fullName evidence="7">Digeranylgeranylglycerophospholipid reductase catalytic domain-containing protein</fullName>
    </recommendedName>
</protein>
<dbReference type="EMBL" id="UINC01009695">
    <property type="protein sequence ID" value="SVA43427.1"/>
    <property type="molecule type" value="Genomic_DNA"/>
</dbReference>
<evidence type="ECO:0000256" key="1">
    <source>
        <dbReference type="ARBA" id="ARBA00022516"/>
    </source>
</evidence>
<dbReference type="Gene3D" id="3.50.50.60">
    <property type="entry name" value="FAD/NAD(P)-binding domain"/>
    <property type="match status" value="1"/>
</dbReference>
<keyword evidence="6" id="KW-1208">Phospholipid metabolism</keyword>
<proteinExistence type="predicted"/>
<evidence type="ECO:0000256" key="2">
    <source>
        <dbReference type="ARBA" id="ARBA00022630"/>
    </source>
</evidence>
<dbReference type="NCBIfam" id="TIGR02032">
    <property type="entry name" value="GG-red-SF"/>
    <property type="match status" value="1"/>
</dbReference>
<keyword evidence="1" id="KW-0444">Lipid biosynthesis</keyword>
<reference evidence="8" key="1">
    <citation type="submission" date="2018-05" db="EMBL/GenBank/DDBJ databases">
        <authorList>
            <person name="Lanie J.A."/>
            <person name="Ng W.-L."/>
            <person name="Kazmierczak K.M."/>
            <person name="Andrzejewski T.M."/>
            <person name="Davidsen T.M."/>
            <person name="Wayne K.J."/>
            <person name="Tettelin H."/>
            <person name="Glass J.I."/>
            <person name="Rusch D."/>
            <person name="Podicherti R."/>
            <person name="Tsui H.-C.T."/>
            <person name="Winkler M.E."/>
        </authorList>
    </citation>
    <scope>NUCLEOTIDE SEQUENCE</scope>
</reference>
<dbReference type="InterPro" id="IPR011777">
    <property type="entry name" value="Geranylgeranyl_Rdtase_fam"/>
</dbReference>
<keyword evidence="3" id="KW-0560">Oxidoreductase</keyword>
<dbReference type="GO" id="GO:0008654">
    <property type="term" value="P:phospholipid biosynthetic process"/>
    <property type="evidence" value="ECO:0007669"/>
    <property type="project" value="UniProtKB-KW"/>
</dbReference>
<name>A0A381VUZ1_9ZZZZ</name>
<evidence type="ECO:0000256" key="4">
    <source>
        <dbReference type="ARBA" id="ARBA00023098"/>
    </source>
</evidence>
<keyword evidence="2" id="KW-0285">Flavoprotein</keyword>
<dbReference type="SUPFAM" id="SSF51905">
    <property type="entry name" value="FAD/NAD(P)-binding domain"/>
    <property type="match status" value="1"/>
</dbReference>
<evidence type="ECO:0000259" key="7">
    <source>
        <dbReference type="Pfam" id="PF22578"/>
    </source>
</evidence>
<dbReference type="PRINTS" id="PR00420">
    <property type="entry name" value="RNGMNOXGNASE"/>
</dbReference>
<dbReference type="AlphaFoldDB" id="A0A381VUZ1"/>
<keyword evidence="4" id="KW-0443">Lipid metabolism</keyword>
<accession>A0A381VUZ1</accession>
<feature type="non-terminal residue" evidence="8">
    <location>
        <position position="1"/>
    </location>
</feature>